<dbReference type="EMBL" id="GBRH01249731">
    <property type="protein sequence ID" value="JAD48164.1"/>
    <property type="molecule type" value="Transcribed_RNA"/>
</dbReference>
<reference evidence="2" key="2">
    <citation type="journal article" date="2015" name="Data Brief">
        <title>Shoot transcriptome of the giant reed, Arundo donax.</title>
        <authorList>
            <person name="Barrero R.A."/>
            <person name="Guerrero F.D."/>
            <person name="Moolhuijzen P."/>
            <person name="Goolsby J.A."/>
            <person name="Tidwell J."/>
            <person name="Bellgard S.E."/>
            <person name="Bellgard M.I."/>
        </authorList>
    </citation>
    <scope>NUCLEOTIDE SEQUENCE</scope>
    <source>
        <tissue evidence="2">Shoot tissue taken approximately 20 cm above the soil surface</tissue>
    </source>
</reference>
<accession>A0A0A9A933</accession>
<protein>
    <submittedName>
        <fullName evidence="2">Uncharacterized protein</fullName>
    </submittedName>
</protein>
<proteinExistence type="predicted"/>
<reference evidence="2" key="1">
    <citation type="submission" date="2014-09" db="EMBL/GenBank/DDBJ databases">
        <authorList>
            <person name="Magalhaes I.L.F."/>
            <person name="Oliveira U."/>
            <person name="Santos F.R."/>
            <person name="Vidigal T.H.D.A."/>
            <person name="Brescovit A.D."/>
            <person name="Santos A.J."/>
        </authorList>
    </citation>
    <scope>NUCLEOTIDE SEQUENCE</scope>
    <source>
        <tissue evidence="2">Shoot tissue taken approximately 20 cm above the soil surface</tissue>
    </source>
</reference>
<evidence type="ECO:0000313" key="2">
    <source>
        <dbReference type="EMBL" id="JAD48164.1"/>
    </source>
</evidence>
<organism evidence="2">
    <name type="scientific">Arundo donax</name>
    <name type="common">Giant reed</name>
    <name type="synonym">Donax arundinaceus</name>
    <dbReference type="NCBI Taxonomy" id="35708"/>
    <lineage>
        <taxon>Eukaryota</taxon>
        <taxon>Viridiplantae</taxon>
        <taxon>Streptophyta</taxon>
        <taxon>Embryophyta</taxon>
        <taxon>Tracheophyta</taxon>
        <taxon>Spermatophyta</taxon>
        <taxon>Magnoliopsida</taxon>
        <taxon>Liliopsida</taxon>
        <taxon>Poales</taxon>
        <taxon>Poaceae</taxon>
        <taxon>PACMAD clade</taxon>
        <taxon>Arundinoideae</taxon>
        <taxon>Arundineae</taxon>
        <taxon>Arundo</taxon>
    </lineage>
</organism>
<evidence type="ECO:0000256" key="1">
    <source>
        <dbReference type="SAM" id="MobiDB-lite"/>
    </source>
</evidence>
<feature type="compositionally biased region" description="Basic and acidic residues" evidence="1">
    <location>
        <begin position="87"/>
        <end position="101"/>
    </location>
</feature>
<feature type="region of interest" description="Disordered" evidence="1">
    <location>
        <begin position="79"/>
        <end position="101"/>
    </location>
</feature>
<sequence>MSDARQVNKNEVAAPNSEPDKVVSHPNLEAGPKEIQVHTITEEYGTSPPKVSTSRVRYAGAKKSRNAGSKAAAELVHNESQVVASEPMHDEVVSHENIETQ</sequence>
<dbReference type="AlphaFoldDB" id="A0A0A9A933"/>
<name>A0A0A9A933_ARUDO</name>
<feature type="region of interest" description="Disordered" evidence="1">
    <location>
        <begin position="1"/>
        <end position="33"/>
    </location>
</feature>